<evidence type="ECO:0000256" key="7">
    <source>
        <dbReference type="ARBA" id="ARBA00022970"/>
    </source>
</evidence>
<dbReference type="InterPro" id="IPR010065">
    <property type="entry name" value="AA_ABC_transptr_permease_3TM"/>
</dbReference>
<feature type="transmembrane region" description="Helical" evidence="10">
    <location>
        <begin position="61"/>
        <end position="80"/>
    </location>
</feature>
<gene>
    <name evidence="12" type="ORF">EDC54_10753</name>
</gene>
<evidence type="ECO:0000256" key="6">
    <source>
        <dbReference type="ARBA" id="ARBA00022692"/>
    </source>
</evidence>
<reference evidence="12 13" key="1">
    <citation type="submission" date="2019-03" db="EMBL/GenBank/DDBJ databases">
        <title>Genomic Encyclopedia of Type Strains, Phase IV (KMG-IV): sequencing the most valuable type-strain genomes for metagenomic binning, comparative biology and taxonomic classification.</title>
        <authorList>
            <person name="Goeker M."/>
        </authorList>
    </citation>
    <scope>NUCLEOTIDE SEQUENCE [LARGE SCALE GENOMIC DNA]</scope>
    <source>
        <strain evidence="12 13">DSM 16730</strain>
    </source>
</reference>
<protein>
    <submittedName>
        <fullName evidence="12">General L-amino acid transport system permease protein</fullName>
    </submittedName>
</protein>
<keyword evidence="3 10" id="KW-0813">Transport</keyword>
<dbReference type="Proteomes" id="UP000295433">
    <property type="component" value="Unassembled WGS sequence"/>
</dbReference>
<evidence type="ECO:0000256" key="10">
    <source>
        <dbReference type="RuleBase" id="RU363032"/>
    </source>
</evidence>
<name>A0A4R3VKN7_9GAMM</name>
<evidence type="ECO:0000256" key="5">
    <source>
        <dbReference type="ARBA" id="ARBA00022519"/>
    </source>
</evidence>
<dbReference type="EMBL" id="SMBY01000007">
    <property type="protein sequence ID" value="TCV05068.1"/>
    <property type="molecule type" value="Genomic_DNA"/>
</dbReference>
<dbReference type="PANTHER" id="PTHR30614:SF37">
    <property type="entry name" value="AMINO-ACID ABC TRANSPORTER PERMEASE PROTEIN YHDX-RELATED"/>
    <property type="match status" value="1"/>
</dbReference>
<accession>A0A4R3VKN7</accession>
<comment type="caution">
    <text evidence="12">The sequence shown here is derived from an EMBL/GenBank/DDBJ whole genome shotgun (WGS) entry which is preliminary data.</text>
</comment>
<evidence type="ECO:0000256" key="9">
    <source>
        <dbReference type="ARBA" id="ARBA00023136"/>
    </source>
</evidence>
<evidence type="ECO:0000259" key="11">
    <source>
        <dbReference type="PROSITE" id="PS50928"/>
    </source>
</evidence>
<dbReference type="Gene3D" id="1.10.3720.10">
    <property type="entry name" value="MetI-like"/>
    <property type="match status" value="2"/>
</dbReference>
<evidence type="ECO:0000256" key="2">
    <source>
        <dbReference type="ARBA" id="ARBA00010072"/>
    </source>
</evidence>
<sequence length="431" mass="47608">MPYTRAAVIRRRVPNGNDHKKRLPVMKSPHKMLSSDAVPSPGTLSHSRRLLNAFDSKTLRAWIYQCLLGLLIVAFSYWLYANVVDNLRSQNIATGFGFLDHAAQFEIGEKRIAFTPRDSYLRALGVGLLNTLYVTLCGIVLATLLGFSVGIARVSRNWLLARLAGGYIELMRNIPVILQVIFWSVAIRNLPSPRDAIELGHLGFLTNRGLSFAVPAAHHGWLWTGVALFIALLISLILTRVARYVRENRGRALPTGRLTLGVLIGLPLLVWWLSGAPAELDRPTLRGFNFRGGVTISPEFTALLLGIALYSSAFIAEIVRAGIQSIPKGQLEAARALSFSPWHMMRHIIIPQAMRVIVPPLTSQYVSLSKNSSIAVVVGYPELANISNTLMNQTGQALEVIAIMMVVYLTVSIVTSLLMNLFNRVVAIKER</sequence>
<evidence type="ECO:0000256" key="3">
    <source>
        <dbReference type="ARBA" id="ARBA00022448"/>
    </source>
</evidence>
<dbReference type="CDD" id="cd06261">
    <property type="entry name" value="TM_PBP2"/>
    <property type="match status" value="1"/>
</dbReference>
<dbReference type="AlphaFoldDB" id="A0A4R3VKN7"/>
<evidence type="ECO:0000313" key="12">
    <source>
        <dbReference type="EMBL" id="TCV05068.1"/>
    </source>
</evidence>
<dbReference type="Pfam" id="PF00528">
    <property type="entry name" value="BPD_transp_1"/>
    <property type="match status" value="1"/>
</dbReference>
<keyword evidence="5" id="KW-0997">Cell inner membrane</keyword>
<feature type="transmembrane region" description="Helical" evidence="10">
    <location>
        <begin position="300"/>
        <end position="319"/>
    </location>
</feature>
<feature type="transmembrane region" description="Helical" evidence="10">
    <location>
        <begin position="258"/>
        <end position="280"/>
    </location>
</feature>
<keyword evidence="7" id="KW-0029">Amino-acid transport</keyword>
<feature type="transmembrane region" description="Helical" evidence="10">
    <location>
        <begin position="400"/>
        <end position="422"/>
    </location>
</feature>
<keyword evidence="4" id="KW-1003">Cell membrane</keyword>
<dbReference type="PROSITE" id="PS50928">
    <property type="entry name" value="ABC_TM1"/>
    <property type="match status" value="1"/>
</dbReference>
<evidence type="ECO:0000313" key="13">
    <source>
        <dbReference type="Proteomes" id="UP000295433"/>
    </source>
</evidence>
<keyword evidence="9 10" id="KW-0472">Membrane</keyword>
<dbReference type="SUPFAM" id="SSF161098">
    <property type="entry name" value="MetI-like"/>
    <property type="match status" value="2"/>
</dbReference>
<evidence type="ECO:0000256" key="4">
    <source>
        <dbReference type="ARBA" id="ARBA00022475"/>
    </source>
</evidence>
<proteinExistence type="inferred from homology"/>
<evidence type="ECO:0000256" key="8">
    <source>
        <dbReference type="ARBA" id="ARBA00022989"/>
    </source>
</evidence>
<comment type="subcellular location">
    <subcellularLocation>
        <location evidence="1">Cell inner membrane</location>
        <topology evidence="1">Multi-pass membrane protein</topology>
    </subcellularLocation>
    <subcellularLocation>
        <location evidence="10">Cell membrane</location>
        <topology evidence="10">Multi-pass membrane protein</topology>
    </subcellularLocation>
</comment>
<keyword evidence="8 10" id="KW-1133">Transmembrane helix</keyword>
<dbReference type="InterPro" id="IPR043429">
    <property type="entry name" value="ArtM/GltK/GlnP/TcyL/YhdX-like"/>
</dbReference>
<organism evidence="12 13">
    <name type="scientific">Samsonia erythrinae</name>
    <dbReference type="NCBI Taxonomy" id="160434"/>
    <lineage>
        <taxon>Bacteria</taxon>
        <taxon>Pseudomonadati</taxon>
        <taxon>Pseudomonadota</taxon>
        <taxon>Gammaproteobacteria</taxon>
        <taxon>Enterobacterales</taxon>
        <taxon>Pectobacteriaceae</taxon>
        <taxon>Samsonia</taxon>
    </lineage>
</organism>
<dbReference type="GO" id="GO:0043190">
    <property type="term" value="C:ATP-binding cassette (ABC) transporter complex"/>
    <property type="evidence" value="ECO:0007669"/>
    <property type="project" value="InterPro"/>
</dbReference>
<keyword evidence="6 10" id="KW-0812">Transmembrane</keyword>
<dbReference type="InterPro" id="IPR000515">
    <property type="entry name" value="MetI-like"/>
</dbReference>
<dbReference type="NCBIfam" id="TIGR01726">
    <property type="entry name" value="HEQRo_perm_3TM"/>
    <property type="match status" value="1"/>
</dbReference>
<comment type="similarity">
    <text evidence="2">Belongs to the binding-protein-dependent transport system permease family. HisMQ subfamily.</text>
</comment>
<feature type="domain" description="ABC transmembrane type-1" evidence="11">
    <location>
        <begin position="128"/>
        <end position="419"/>
    </location>
</feature>
<dbReference type="InterPro" id="IPR035906">
    <property type="entry name" value="MetI-like_sf"/>
</dbReference>
<keyword evidence="13" id="KW-1185">Reference proteome</keyword>
<feature type="transmembrane region" description="Helical" evidence="10">
    <location>
        <begin position="132"/>
        <end position="152"/>
    </location>
</feature>
<feature type="transmembrane region" description="Helical" evidence="10">
    <location>
        <begin position="220"/>
        <end position="238"/>
    </location>
</feature>
<dbReference type="GO" id="GO:0006865">
    <property type="term" value="P:amino acid transport"/>
    <property type="evidence" value="ECO:0007669"/>
    <property type="project" value="UniProtKB-KW"/>
</dbReference>
<dbReference type="GO" id="GO:0022857">
    <property type="term" value="F:transmembrane transporter activity"/>
    <property type="evidence" value="ECO:0007669"/>
    <property type="project" value="InterPro"/>
</dbReference>
<feature type="transmembrane region" description="Helical" evidence="10">
    <location>
        <begin position="173"/>
        <end position="190"/>
    </location>
</feature>
<dbReference type="PANTHER" id="PTHR30614">
    <property type="entry name" value="MEMBRANE COMPONENT OF AMINO ACID ABC TRANSPORTER"/>
    <property type="match status" value="1"/>
</dbReference>
<evidence type="ECO:0000256" key="1">
    <source>
        <dbReference type="ARBA" id="ARBA00004429"/>
    </source>
</evidence>